<sequence>MNVPKSIDSALILKGDPEPNDASFGRTFVLYSRTSLNPTKAIVEGKCFGLP</sequence>
<evidence type="ECO:0000313" key="2">
    <source>
        <dbReference type="Proteomes" id="UP000033428"/>
    </source>
</evidence>
<dbReference type="Proteomes" id="UP000033428">
    <property type="component" value="Unassembled WGS sequence"/>
</dbReference>
<dbReference type="EMBL" id="JYNY01000505">
    <property type="protein sequence ID" value="KJJ83675.1"/>
    <property type="molecule type" value="Genomic_DNA"/>
</dbReference>
<organism evidence="1 2">
    <name type="scientific">Candidatus Omnitrophus magneticus</name>
    <dbReference type="NCBI Taxonomy" id="1609969"/>
    <lineage>
        <taxon>Bacteria</taxon>
        <taxon>Pseudomonadati</taxon>
        <taxon>Candidatus Omnitrophota</taxon>
        <taxon>Candidatus Omnitrophus</taxon>
    </lineage>
</organism>
<name>A0A0F0CQI7_9BACT</name>
<protein>
    <submittedName>
        <fullName evidence="1">Uncharacterized protein</fullName>
    </submittedName>
</protein>
<dbReference type="AlphaFoldDB" id="A0A0F0CQI7"/>
<keyword evidence="2" id="KW-1185">Reference proteome</keyword>
<accession>A0A0F0CQI7</accession>
<comment type="caution">
    <text evidence="1">The sequence shown here is derived from an EMBL/GenBank/DDBJ whole genome shotgun (WGS) entry which is preliminary data.</text>
</comment>
<reference evidence="1 2" key="1">
    <citation type="submission" date="2015-02" db="EMBL/GenBank/DDBJ databases">
        <title>Single-cell genomics of uncultivated deep-branching MTB reveals a conserved set of magnetosome genes.</title>
        <authorList>
            <person name="Kolinko S."/>
            <person name="Richter M."/>
            <person name="Glockner F.O."/>
            <person name="Brachmann A."/>
            <person name="Schuler D."/>
        </authorList>
    </citation>
    <scope>NUCLEOTIDE SEQUENCE [LARGE SCALE GENOMIC DNA]</scope>
    <source>
        <strain evidence="1">SKK-01</strain>
    </source>
</reference>
<proteinExistence type="predicted"/>
<evidence type="ECO:0000313" key="1">
    <source>
        <dbReference type="EMBL" id="KJJ83675.1"/>
    </source>
</evidence>
<gene>
    <name evidence="1" type="ORF">OMAG_002455</name>
</gene>